<feature type="compositionally biased region" description="Low complexity" evidence="1">
    <location>
        <begin position="256"/>
        <end position="266"/>
    </location>
</feature>
<accession>A0ABT0D628</accession>
<dbReference type="Proteomes" id="UP001203284">
    <property type="component" value="Unassembled WGS sequence"/>
</dbReference>
<feature type="domain" description="Ancillary SecYEG translocon subunit/Cell division coordinator CpoB TPR" evidence="3">
    <location>
        <begin position="21"/>
        <end position="191"/>
    </location>
</feature>
<keyword evidence="5" id="KW-1185">Reference proteome</keyword>
<gene>
    <name evidence="4" type="ORF">MWN34_00590</name>
</gene>
<keyword evidence="2" id="KW-0472">Membrane</keyword>
<feature type="region of interest" description="Disordered" evidence="1">
    <location>
        <begin position="212"/>
        <end position="322"/>
    </location>
</feature>
<sequence length="322" mass="33145">MADIFNEIDEDLRRERLGKIWNRYGAYIVAFFVIVVLAVAGWSGYQWWTLKQEQASGARFAAALKLSTDGKHAEAAEAFEALAKDGTVGYRELARFRAAAELATTDKAKAVAAYDALATDTSLSAMARDVAQLRAGYLLVDTATRAEIEQRMAPLSTDTGALRDSAREVIGLAQYRAGDMAAAAKTFESILADPEAPPGVRQRAELMRSLATGGPAVDAPPSATIAPAPSVPMPEQPSLQLPVPQPMPGEEPAPPADGAASDAAPGVPMPDDPAAAAPAAAPPVPALPSPAEPASAAPEAAPEAPSATPAPGSPAAQPAAPQ</sequence>
<feature type="compositionally biased region" description="Low complexity" evidence="1">
    <location>
        <begin position="292"/>
        <end position="322"/>
    </location>
</feature>
<keyword evidence="2" id="KW-0812">Transmembrane</keyword>
<feature type="compositionally biased region" description="Pro residues" evidence="1">
    <location>
        <begin position="243"/>
        <end position="255"/>
    </location>
</feature>
<dbReference type="Pfam" id="PF09976">
    <property type="entry name" value="TPR_21"/>
    <property type="match status" value="1"/>
</dbReference>
<comment type="caution">
    <text evidence="4">The sequence shown here is derived from an EMBL/GenBank/DDBJ whole genome shotgun (WGS) entry which is preliminary data.</text>
</comment>
<evidence type="ECO:0000313" key="5">
    <source>
        <dbReference type="Proteomes" id="UP001203284"/>
    </source>
</evidence>
<reference evidence="4 5" key="1">
    <citation type="submission" date="2022-04" db="EMBL/GenBank/DDBJ databases">
        <authorList>
            <person name="Grouzdev D.S."/>
            <person name="Pantiukh K.S."/>
            <person name="Krutkina M.S."/>
        </authorList>
    </citation>
    <scope>NUCLEOTIDE SEQUENCE [LARGE SCALE GENOMIC DNA]</scope>
    <source>
        <strain evidence="4 5">6x-1</strain>
    </source>
</reference>
<dbReference type="EMBL" id="JALKCH010000001">
    <property type="protein sequence ID" value="MCK0195402.1"/>
    <property type="molecule type" value="Genomic_DNA"/>
</dbReference>
<feature type="compositionally biased region" description="Pro residues" evidence="1">
    <location>
        <begin position="280"/>
        <end position="291"/>
    </location>
</feature>
<organism evidence="4 5">
    <name type="scientific">Ancylobacter crimeensis</name>
    <dbReference type="NCBI Taxonomy" id="2579147"/>
    <lineage>
        <taxon>Bacteria</taxon>
        <taxon>Pseudomonadati</taxon>
        <taxon>Pseudomonadota</taxon>
        <taxon>Alphaproteobacteria</taxon>
        <taxon>Hyphomicrobiales</taxon>
        <taxon>Xanthobacteraceae</taxon>
        <taxon>Ancylobacter</taxon>
    </lineage>
</organism>
<evidence type="ECO:0000256" key="1">
    <source>
        <dbReference type="SAM" id="MobiDB-lite"/>
    </source>
</evidence>
<proteinExistence type="predicted"/>
<keyword evidence="2" id="KW-1133">Transmembrane helix</keyword>
<evidence type="ECO:0000259" key="3">
    <source>
        <dbReference type="Pfam" id="PF09976"/>
    </source>
</evidence>
<dbReference type="RefSeq" id="WP_247025690.1">
    <property type="nucleotide sequence ID" value="NZ_JALKCH010000001.1"/>
</dbReference>
<evidence type="ECO:0000313" key="4">
    <source>
        <dbReference type="EMBL" id="MCK0195402.1"/>
    </source>
</evidence>
<feature type="compositionally biased region" description="Low complexity" evidence="1">
    <location>
        <begin position="219"/>
        <end position="228"/>
    </location>
</feature>
<evidence type="ECO:0000256" key="2">
    <source>
        <dbReference type="SAM" id="Phobius"/>
    </source>
</evidence>
<protein>
    <submittedName>
        <fullName evidence="4">Tetratricopeptide repeat protein</fullName>
    </submittedName>
</protein>
<feature type="transmembrane region" description="Helical" evidence="2">
    <location>
        <begin position="24"/>
        <end position="48"/>
    </location>
</feature>
<dbReference type="InterPro" id="IPR018704">
    <property type="entry name" value="SecYEG/CpoB_TPR"/>
</dbReference>
<name>A0ABT0D628_9HYPH</name>